<proteinExistence type="predicted"/>
<evidence type="ECO:0000256" key="1">
    <source>
        <dbReference type="SAM" id="MobiDB-lite"/>
    </source>
</evidence>
<dbReference type="eggNOG" id="COG4636">
    <property type="taxonomic scope" value="Bacteria"/>
</dbReference>
<accession>Q111Z7</accession>
<dbReference type="EMBL" id="CP000393">
    <property type="protein sequence ID" value="ABG51677.1"/>
    <property type="molecule type" value="Genomic_DNA"/>
</dbReference>
<feature type="compositionally biased region" description="Basic and acidic residues" evidence="1">
    <location>
        <begin position="1"/>
        <end position="42"/>
    </location>
</feature>
<dbReference type="KEGG" id="ter:Tery_2466"/>
<reference evidence="2" key="1">
    <citation type="submission" date="2006-06" db="EMBL/GenBank/DDBJ databases">
        <title>Complete sequence of Trichodesmium erythraeum IMS101.</title>
        <authorList>
            <consortium name="US DOE Joint Genome Institute"/>
            <person name="Copeland A."/>
            <person name="Lucas S."/>
            <person name="Lapidus A."/>
            <person name="Barry K."/>
            <person name="Detter J.C."/>
            <person name="Glavina del Rio T."/>
            <person name="Hammon N."/>
            <person name="Israni S."/>
            <person name="Dalin E."/>
            <person name="Tice H."/>
            <person name="Pitluck S."/>
            <person name="Kiss H."/>
            <person name="Munk A.C."/>
            <person name="Brettin T."/>
            <person name="Bruce D."/>
            <person name="Han C."/>
            <person name="Tapia R."/>
            <person name="Gilna P."/>
            <person name="Schmutz J."/>
            <person name="Larimer F."/>
            <person name="Land M."/>
            <person name="Hauser L."/>
            <person name="Kyrpides N."/>
            <person name="Kim E."/>
            <person name="Richardson P."/>
        </authorList>
    </citation>
    <scope>NUCLEOTIDE SEQUENCE [LARGE SCALE GENOMIC DNA]</scope>
    <source>
        <strain evidence="2">IMS101</strain>
    </source>
</reference>
<name>Q111Z7_TRIEI</name>
<protein>
    <submittedName>
        <fullName evidence="2">Uncharacterized protein</fullName>
    </submittedName>
</protein>
<sequence>MTGAERVKVEKSRGDRLAHIAEPERQQAEPERQRAEKAEQTRRNAIPKLLATGITVEQVAQILSLTVEEVREISG</sequence>
<dbReference type="AlphaFoldDB" id="Q111Z7"/>
<organism evidence="2">
    <name type="scientific">Trichodesmium erythraeum (strain IMS101)</name>
    <dbReference type="NCBI Taxonomy" id="203124"/>
    <lineage>
        <taxon>Bacteria</taxon>
        <taxon>Bacillati</taxon>
        <taxon>Cyanobacteriota</taxon>
        <taxon>Cyanophyceae</taxon>
        <taxon>Oscillatoriophycideae</taxon>
        <taxon>Oscillatoriales</taxon>
        <taxon>Microcoleaceae</taxon>
        <taxon>Trichodesmium</taxon>
    </lineage>
</organism>
<evidence type="ECO:0000313" key="2">
    <source>
        <dbReference type="EMBL" id="ABG51677.1"/>
    </source>
</evidence>
<dbReference type="HOGENOM" id="CLU_2670038_0_0_3"/>
<dbReference type="RefSeq" id="WP_011612041.1">
    <property type="nucleotide sequence ID" value="NC_008312.1"/>
</dbReference>
<feature type="region of interest" description="Disordered" evidence="1">
    <location>
        <begin position="1"/>
        <end position="44"/>
    </location>
</feature>
<gene>
    <name evidence="2" type="ordered locus">Tery_2466</name>
</gene>